<feature type="domain" description="Protein kinase" evidence="11">
    <location>
        <begin position="9"/>
        <end position="122"/>
    </location>
</feature>
<dbReference type="Pfam" id="PF00069">
    <property type="entry name" value="Pkinase"/>
    <property type="match status" value="1"/>
</dbReference>
<evidence type="ECO:0000256" key="10">
    <source>
        <dbReference type="ARBA" id="ARBA00048367"/>
    </source>
</evidence>
<keyword evidence="5" id="KW-0808">Transferase</keyword>
<evidence type="ECO:0000259" key="11">
    <source>
        <dbReference type="PROSITE" id="PS50011"/>
    </source>
</evidence>
<evidence type="ECO:0000256" key="4">
    <source>
        <dbReference type="ARBA" id="ARBA00022553"/>
    </source>
</evidence>
<dbReference type="GO" id="GO:0005524">
    <property type="term" value="F:ATP binding"/>
    <property type="evidence" value="ECO:0007669"/>
    <property type="project" value="UniProtKB-KW"/>
</dbReference>
<dbReference type="SUPFAM" id="SSF56112">
    <property type="entry name" value="Protein kinase-like (PK-like)"/>
    <property type="match status" value="1"/>
</dbReference>
<evidence type="ECO:0000256" key="8">
    <source>
        <dbReference type="ARBA" id="ARBA00022840"/>
    </source>
</evidence>
<dbReference type="GO" id="GO:0000082">
    <property type="term" value="P:G1/S transition of mitotic cell cycle"/>
    <property type="evidence" value="ECO:0007669"/>
    <property type="project" value="TreeGrafter"/>
</dbReference>
<dbReference type="FunFam" id="3.30.200.20:FF:000124">
    <property type="entry name" value="Cyclin-dependent kinase 4"/>
    <property type="match status" value="1"/>
</dbReference>
<dbReference type="EC" id="2.7.11.22" evidence="2"/>
<evidence type="ECO:0000256" key="1">
    <source>
        <dbReference type="ARBA" id="ARBA00006485"/>
    </source>
</evidence>
<reference evidence="12 13" key="1">
    <citation type="submission" date="2020-02" db="EMBL/GenBank/DDBJ databases">
        <title>Draft genome sequence of Haematococcus lacustris strain NIES-144.</title>
        <authorList>
            <person name="Morimoto D."/>
            <person name="Nakagawa S."/>
            <person name="Yoshida T."/>
            <person name="Sawayama S."/>
        </authorList>
    </citation>
    <scope>NUCLEOTIDE SEQUENCE [LARGE SCALE GENOMIC DNA]</scope>
    <source>
        <strain evidence="12 13">NIES-144</strain>
    </source>
</reference>
<dbReference type="GO" id="GO:0004693">
    <property type="term" value="F:cyclin-dependent protein serine/threonine kinase activity"/>
    <property type="evidence" value="ECO:0007669"/>
    <property type="project" value="UniProtKB-EC"/>
</dbReference>
<protein>
    <recommendedName>
        <fullName evidence="2">cyclin-dependent kinase</fullName>
        <ecNumber evidence="2">2.7.11.22</ecNumber>
    </recommendedName>
</protein>
<keyword evidence="13" id="KW-1185">Reference proteome</keyword>
<dbReference type="GO" id="GO:0007165">
    <property type="term" value="P:signal transduction"/>
    <property type="evidence" value="ECO:0007669"/>
    <property type="project" value="TreeGrafter"/>
</dbReference>
<keyword evidence="3" id="KW-0723">Serine/threonine-protein kinase</keyword>
<dbReference type="GO" id="GO:0000307">
    <property type="term" value="C:cyclin-dependent protein kinase holoenzyme complex"/>
    <property type="evidence" value="ECO:0007669"/>
    <property type="project" value="TreeGrafter"/>
</dbReference>
<evidence type="ECO:0000256" key="2">
    <source>
        <dbReference type="ARBA" id="ARBA00012425"/>
    </source>
</evidence>
<proteinExistence type="inferred from homology"/>
<dbReference type="InterPro" id="IPR000719">
    <property type="entry name" value="Prot_kinase_dom"/>
</dbReference>
<dbReference type="GO" id="GO:0005737">
    <property type="term" value="C:cytoplasm"/>
    <property type="evidence" value="ECO:0007669"/>
    <property type="project" value="TreeGrafter"/>
</dbReference>
<keyword evidence="6" id="KW-0547">Nucleotide-binding</keyword>
<dbReference type="PANTHER" id="PTHR24056">
    <property type="entry name" value="CELL DIVISION PROTEIN KINASE"/>
    <property type="match status" value="1"/>
</dbReference>
<gene>
    <name evidence="12" type="ORF">HaLaN_03940</name>
</gene>
<evidence type="ECO:0000256" key="6">
    <source>
        <dbReference type="ARBA" id="ARBA00022741"/>
    </source>
</evidence>
<dbReference type="PROSITE" id="PS50011">
    <property type="entry name" value="PROTEIN_KINASE_DOM"/>
    <property type="match status" value="1"/>
</dbReference>
<organism evidence="12 13">
    <name type="scientific">Haematococcus lacustris</name>
    <name type="common">Green alga</name>
    <name type="synonym">Haematococcus pluvialis</name>
    <dbReference type="NCBI Taxonomy" id="44745"/>
    <lineage>
        <taxon>Eukaryota</taxon>
        <taxon>Viridiplantae</taxon>
        <taxon>Chlorophyta</taxon>
        <taxon>core chlorophytes</taxon>
        <taxon>Chlorophyceae</taxon>
        <taxon>CS clade</taxon>
        <taxon>Chlamydomonadales</taxon>
        <taxon>Haematococcaceae</taxon>
        <taxon>Haematococcus</taxon>
    </lineage>
</organism>
<evidence type="ECO:0000256" key="3">
    <source>
        <dbReference type="ARBA" id="ARBA00022527"/>
    </source>
</evidence>
<dbReference type="Proteomes" id="UP000485058">
    <property type="component" value="Unassembled WGS sequence"/>
</dbReference>
<accession>A0A699YRL6</accession>
<evidence type="ECO:0000313" key="13">
    <source>
        <dbReference type="Proteomes" id="UP000485058"/>
    </source>
</evidence>
<evidence type="ECO:0000256" key="7">
    <source>
        <dbReference type="ARBA" id="ARBA00022777"/>
    </source>
</evidence>
<keyword evidence="8" id="KW-0067">ATP-binding</keyword>
<evidence type="ECO:0000256" key="9">
    <source>
        <dbReference type="ARBA" id="ARBA00047811"/>
    </source>
</evidence>
<dbReference type="InterPro" id="IPR050108">
    <property type="entry name" value="CDK"/>
</dbReference>
<name>A0A699YRL6_HAELA</name>
<sequence>MARQIQEKYEVLSKAGEGTYGVVYKAVSRADPSHLVAIKEMRHDEQEEGVPSSALREISLLLDLDHTNVVRLFEVFNDLRQHRLYLVFEFLDANPVAFRTDPRLVKYYTWQILQGLHYLHKR</sequence>
<comment type="similarity">
    <text evidence="1">Belongs to the protein kinase superfamily. CMGC Ser/Thr protein kinase family. CDC2/CDKX subfamily.</text>
</comment>
<keyword evidence="4" id="KW-0597">Phosphoprotein</keyword>
<comment type="caution">
    <text evidence="12">The sequence shown here is derived from an EMBL/GenBank/DDBJ whole genome shotgun (WGS) entry which is preliminary data.</text>
</comment>
<dbReference type="InterPro" id="IPR011009">
    <property type="entry name" value="Kinase-like_dom_sf"/>
</dbReference>
<dbReference type="GO" id="GO:0030332">
    <property type="term" value="F:cyclin binding"/>
    <property type="evidence" value="ECO:0007669"/>
    <property type="project" value="TreeGrafter"/>
</dbReference>
<evidence type="ECO:0000256" key="5">
    <source>
        <dbReference type="ARBA" id="ARBA00022679"/>
    </source>
</evidence>
<feature type="non-terminal residue" evidence="12">
    <location>
        <position position="122"/>
    </location>
</feature>
<feature type="non-terminal residue" evidence="12">
    <location>
        <position position="1"/>
    </location>
</feature>
<dbReference type="SMART" id="SM00220">
    <property type="entry name" value="S_TKc"/>
    <property type="match status" value="1"/>
</dbReference>
<keyword evidence="7 12" id="KW-0418">Kinase</keyword>
<dbReference type="PANTHER" id="PTHR24056:SF548">
    <property type="entry name" value="CYCLIN-DEPENDENT KINASE A-1"/>
    <property type="match status" value="1"/>
</dbReference>
<dbReference type="Gene3D" id="3.30.200.20">
    <property type="entry name" value="Phosphorylase Kinase, domain 1"/>
    <property type="match status" value="1"/>
</dbReference>
<evidence type="ECO:0000313" key="12">
    <source>
        <dbReference type="EMBL" id="GFH08899.1"/>
    </source>
</evidence>
<dbReference type="AlphaFoldDB" id="A0A699YRL6"/>
<dbReference type="GO" id="GO:0051445">
    <property type="term" value="P:regulation of meiotic cell cycle"/>
    <property type="evidence" value="ECO:0007669"/>
    <property type="project" value="TreeGrafter"/>
</dbReference>
<dbReference type="GO" id="GO:0010468">
    <property type="term" value="P:regulation of gene expression"/>
    <property type="evidence" value="ECO:0007669"/>
    <property type="project" value="TreeGrafter"/>
</dbReference>
<dbReference type="GO" id="GO:0005634">
    <property type="term" value="C:nucleus"/>
    <property type="evidence" value="ECO:0007669"/>
    <property type="project" value="TreeGrafter"/>
</dbReference>
<comment type="catalytic activity">
    <reaction evidence="10">
        <text>L-seryl-[protein] + ATP = O-phospho-L-seryl-[protein] + ADP + H(+)</text>
        <dbReference type="Rhea" id="RHEA:17989"/>
        <dbReference type="Rhea" id="RHEA-COMP:9863"/>
        <dbReference type="Rhea" id="RHEA-COMP:11604"/>
        <dbReference type="ChEBI" id="CHEBI:15378"/>
        <dbReference type="ChEBI" id="CHEBI:29999"/>
        <dbReference type="ChEBI" id="CHEBI:30616"/>
        <dbReference type="ChEBI" id="CHEBI:83421"/>
        <dbReference type="ChEBI" id="CHEBI:456216"/>
        <dbReference type="EC" id="2.7.11.22"/>
    </reaction>
</comment>
<dbReference type="GO" id="GO:0010389">
    <property type="term" value="P:regulation of G2/M transition of mitotic cell cycle"/>
    <property type="evidence" value="ECO:0007669"/>
    <property type="project" value="TreeGrafter"/>
</dbReference>
<dbReference type="EMBL" id="BLLF01000193">
    <property type="protein sequence ID" value="GFH08899.1"/>
    <property type="molecule type" value="Genomic_DNA"/>
</dbReference>
<comment type="catalytic activity">
    <reaction evidence="9">
        <text>L-threonyl-[protein] + ATP = O-phospho-L-threonyl-[protein] + ADP + H(+)</text>
        <dbReference type="Rhea" id="RHEA:46608"/>
        <dbReference type="Rhea" id="RHEA-COMP:11060"/>
        <dbReference type="Rhea" id="RHEA-COMP:11605"/>
        <dbReference type="ChEBI" id="CHEBI:15378"/>
        <dbReference type="ChEBI" id="CHEBI:30013"/>
        <dbReference type="ChEBI" id="CHEBI:30616"/>
        <dbReference type="ChEBI" id="CHEBI:61977"/>
        <dbReference type="ChEBI" id="CHEBI:456216"/>
        <dbReference type="EC" id="2.7.11.22"/>
    </reaction>
</comment>